<gene>
    <name evidence="1" type="ORF">IAB12_06085</name>
</gene>
<dbReference type="EMBL" id="DXHU01000023">
    <property type="protein sequence ID" value="HIV99326.1"/>
    <property type="molecule type" value="Genomic_DNA"/>
</dbReference>
<reference evidence="1" key="2">
    <citation type="submission" date="2021-04" db="EMBL/GenBank/DDBJ databases">
        <authorList>
            <person name="Gilroy R."/>
        </authorList>
    </citation>
    <scope>NUCLEOTIDE SEQUENCE</scope>
    <source>
        <strain evidence="1">Gambia11-129</strain>
    </source>
</reference>
<accession>A0A9D1PVD6</accession>
<evidence type="ECO:0000313" key="1">
    <source>
        <dbReference type="EMBL" id="HIV99326.1"/>
    </source>
</evidence>
<comment type="caution">
    <text evidence="1">The sequence shown here is derived from an EMBL/GenBank/DDBJ whole genome shotgun (WGS) entry which is preliminary data.</text>
</comment>
<dbReference type="AlphaFoldDB" id="A0A9D1PVD6"/>
<reference evidence="1" key="1">
    <citation type="journal article" date="2021" name="PeerJ">
        <title>Extensive microbial diversity within the chicken gut microbiome revealed by metagenomics and culture.</title>
        <authorList>
            <person name="Gilroy R."/>
            <person name="Ravi A."/>
            <person name="Getino M."/>
            <person name="Pursley I."/>
            <person name="Horton D.L."/>
            <person name="Alikhan N.F."/>
            <person name="Baker D."/>
            <person name="Gharbi K."/>
            <person name="Hall N."/>
            <person name="Watson M."/>
            <person name="Adriaenssens E.M."/>
            <person name="Foster-Nyarko E."/>
            <person name="Jarju S."/>
            <person name="Secka A."/>
            <person name="Antonio M."/>
            <person name="Oren A."/>
            <person name="Chaudhuri R.R."/>
            <person name="La Ragione R."/>
            <person name="Hildebrand F."/>
            <person name="Pallen M.J."/>
        </authorList>
    </citation>
    <scope>NUCLEOTIDE SEQUENCE</scope>
    <source>
        <strain evidence="1">Gambia11-129</strain>
    </source>
</reference>
<evidence type="ECO:0000313" key="2">
    <source>
        <dbReference type="Proteomes" id="UP000823936"/>
    </source>
</evidence>
<name>A0A9D1PVD6_9SPIO</name>
<dbReference type="Proteomes" id="UP000823936">
    <property type="component" value="Unassembled WGS sequence"/>
</dbReference>
<protein>
    <submittedName>
        <fullName evidence="1">Uncharacterized protein</fullName>
    </submittedName>
</protein>
<sequence>MIIFDTLENLELYCSISSNFQAVIDTMDRHLPYDQSPGSYSVKENGKVKYKIDAYLTSNGGKIEALSSASLGVYIILEGQEICSFDERSVFRMLNGRFLIFSSDEVMKKGVLETLPYSVKSVLFTLED</sequence>
<proteinExistence type="predicted"/>
<organism evidence="1 2">
    <name type="scientific">Candidatus Ornithospirochaeta avicola</name>
    <dbReference type="NCBI Taxonomy" id="2840896"/>
    <lineage>
        <taxon>Bacteria</taxon>
        <taxon>Pseudomonadati</taxon>
        <taxon>Spirochaetota</taxon>
        <taxon>Spirochaetia</taxon>
        <taxon>Spirochaetales</taxon>
        <taxon>Spirochaetaceae</taxon>
        <taxon>Spirochaetaceae incertae sedis</taxon>
        <taxon>Candidatus Ornithospirochaeta</taxon>
    </lineage>
</organism>